<evidence type="ECO:0000256" key="6">
    <source>
        <dbReference type="ARBA" id="ARBA00022692"/>
    </source>
</evidence>
<dbReference type="AlphaFoldDB" id="A0A2W5Y347"/>
<evidence type="ECO:0000259" key="18">
    <source>
        <dbReference type="Pfam" id="PF02096"/>
    </source>
</evidence>
<keyword evidence="6 16" id="KW-0812">Transmembrane</keyword>
<dbReference type="GO" id="GO:0032977">
    <property type="term" value="F:membrane insertase activity"/>
    <property type="evidence" value="ECO:0007669"/>
    <property type="project" value="InterPro"/>
</dbReference>
<dbReference type="GO" id="GO:0005886">
    <property type="term" value="C:plasma membrane"/>
    <property type="evidence" value="ECO:0007669"/>
    <property type="project" value="UniProtKB-SubCell"/>
</dbReference>
<dbReference type="EMBL" id="QKWH01000012">
    <property type="protein sequence ID" value="PZR52154.1"/>
    <property type="molecule type" value="Genomic_DNA"/>
</dbReference>
<gene>
    <name evidence="19" type="ORF">DNL40_13175</name>
</gene>
<dbReference type="GO" id="GO:0015031">
    <property type="term" value="P:protein transport"/>
    <property type="evidence" value="ECO:0007669"/>
    <property type="project" value="UniProtKB-KW"/>
</dbReference>
<dbReference type="InterPro" id="IPR001708">
    <property type="entry name" value="YidC/ALB3/OXA1/COX18"/>
</dbReference>
<evidence type="ECO:0000256" key="16">
    <source>
        <dbReference type="RuleBase" id="RU003945"/>
    </source>
</evidence>
<keyword evidence="7" id="KW-0653">Protein transport</keyword>
<dbReference type="Pfam" id="PF02096">
    <property type="entry name" value="60KD_IMP"/>
    <property type="match status" value="1"/>
</dbReference>
<name>A0A2W5Y347_9MICO</name>
<evidence type="ECO:0000256" key="14">
    <source>
        <dbReference type="ARBA" id="ARBA00033245"/>
    </source>
</evidence>
<dbReference type="PANTHER" id="PTHR12428:SF65">
    <property type="entry name" value="CYTOCHROME C OXIDASE ASSEMBLY PROTEIN COX18, MITOCHONDRIAL"/>
    <property type="match status" value="1"/>
</dbReference>
<dbReference type="GO" id="GO:0051205">
    <property type="term" value="P:protein insertion into membrane"/>
    <property type="evidence" value="ECO:0007669"/>
    <property type="project" value="TreeGrafter"/>
</dbReference>
<dbReference type="Proteomes" id="UP000248783">
    <property type="component" value="Unassembled WGS sequence"/>
</dbReference>
<reference evidence="19 20" key="1">
    <citation type="submission" date="2018-06" db="EMBL/GenBank/DDBJ databases">
        <title>Whole genome sequencing of a novel hydrocarbon degrading bacterial strain, PW21 isolated from oil contaminated produced water sample.</title>
        <authorList>
            <person name="Nagkirti P."/>
            <person name="Shaikh A."/>
            <person name="Gowdaman V."/>
            <person name="Engineer A.E."/>
            <person name="Dagar S."/>
            <person name="Dhakephalkar P.K."/>
        </authorList>
    </citation>
    <scope>NUCLEOTIDE SEQUENCE [LARGE SCALE GENOMIC DNA]</scope>
    <source>
        <strain evidence="19 20">PW21</strain>
    </source>
</reference>
<dbReference type="NCBIfam" id="TIGR03592">
    <property type="entry name" value="yidC_oxa1_cterm"/>
    <property type="match status" value="1"/>
</dbReference>
<dbReference type="CDD" id="cd20070">
    <property type="entry name" value="5TM_YidC_Alb3"/>
    <property type="match status" value="1"/>
</dbReference>
<keyword evidence="20" id="KW-1185">Reference proteome</keyword>
<comment type="caution">
    <text evidence="19">The sequence shown here is derived from an EMBL/GenBank/DDBJ whole genome shotgun (WGS) entry which is preliminary data.</text>
</comment>
<evidence type="ECO:0000256" key="1">
    <source>
        <dbReference type="ARBA" id="ARBA00004651"/>
    </source>
</evidence>
<evidence type="ECO:0000256" key="8">
    <source>
        <dbReference type="ARBA" id="ARBA00022989"/>
    </source>
</evidence>
<evidence type="ECO:0000256" key="5">
    <source>
        <dbReference type="ARBA" id="ARBA00022475"/>
    </source>
</evidence>
<evidence type="ECO:0000256" key="2">
    <source>
        <dbReference type="ARBA" id="ARBA00010527"/>
    </source>
</evidence>
<evidence type="ECO:0000256" key="12">
    <source>
        <dbReference type="ARBA" id="ARBA00026028"/>
    </source>
</evidence>
<keyword evidence="5" id="KW-1003">Cell membrane</keyword>
<comment type="subcellular location">
    <subcellularLocation>
        <location evidence="1">Cell membrane</location>
        <topology evidence="1">Multi-pass membrane protein</topology>
    </subcellularLocation>
    <subcellularLocation>
        <location evidence="16">Membrane</location>
        <topology evidence="16">Multi-pass membrane protein</topology>
    </subcellularLocation>
</comment>
<dbReference type="InterPro" id="IPR028055">
    <property type="entry name" value="YidC/Oxa/ALB_C"/>
</dbReference>
<feature type="transmembrane region" description="Helical" evidence="17">
    <location>
        <begin position="149"/>
        <end position="169"/>
    </location>
</feature>
<evidence type="ECO:0000256" key="3">
    <source>
        <dbReference type="ARBA" id="ARBA00015325"/>
    </source>
</evidence>
<organism evidence="19 20">
    <name type="scientific">Xylanimonas oleitrophica</name>
    <dbReference type="NCBI Taxonomy" id="2607479"/>
    <lineage>
        <taxon>Bacteria</taxon>
        <taxon>Bacillati</taxon>
        <taxon>Actinomycetota</taxon>
        <taxon>Actinomycetes</taxon>
        <taxon>Micrococcales</taxon>
        <taxon>Promicromonosporaceae</taxon>
        <taxon>Xylanimonas</taxon>
    </lineage>
</organism>
<protein>
    <recommendedName>
        <fullName evidence="3">Membrane protein insertase YidC</fullName>
    </recommendedName>
    <alternativeName>
        <fullName evidence="15">Foldase YidC</fullName>
    </alternativeName>
    <alternativeName>
        <fullName evidence="14">Membrane integrase YidC</fullName>
    </alternativeName>
    <alternativeName>
        <fullName evidence="13">Membrane protein YidC</fullName>
    </alternativeName>
</protein>
<comment type="similarity">
    <text evidence="2">Belongs to the OXA1/ALB3/YidC family. Type 1 subfamily.</text>
</comment>
<evidence type="ECO:0000256" key="13">
    <source>
        <dbReference type="ARBA" id="ARBA00031538"/>
    </source>
</evidence>
<comment type="subunit">
    <text evidence="12">Interacts with the Sec translocase complex via SecD. Specifically interacts with transmembrane segments of nascent integral membrane proteins during membrane integration.</text>
</comment>
<evidence type="ECO:0000256" key="4">
    <source>
        <dbReference type="ARBA" id="ARBA00022448"/>
    </source>
</evidence>
<accession>A0A2W5Y347</accession>
<evidence type="ECO:0000256" key="15">
    <source>
        <dbReference type="ARBA" id="ARBA00033342"/>
    </source>
</evidence>
<evidence type="ECO:0000256" key="11">
    <source>
        <dbReference type="ARBA" id="ARBA00025034"/>
    </source>
</evidence>
<evidence type="ECO:0000313" key="20">
    <source>
        <dbReference type="Proteomes" id="UP000248783"/>
    </source>
</evidence>
<keyword evidence="9 17" id="KW-0472">Membrane</keyword>
<keyword evidence="8 17" id="KW-1133">Transmembrane helix</keyword>
<evidence type="ECO:0000256" key="10">
    <source>
        <dbReference type="ARBA" id="ARBA00023186"/>
    </source>
</evidence>
<dbReference type="PANTHER" id="PTHR12428">
    <property type="entry name" value="OXA1"/>
    <property type="match status" value="1"/>
</dbReference>
<proteinExistence type="inferred from homology"/>
<evidence type="ECO:0000256" key="17">
    <source>
        <dbReference type="SAM" id="Phobius"/>
    </source>
</evidence>
<dbReference type="InterPro" id="IPR047196">
    <property type="entry name" value="YidC_ALB_C"/>
</dbReference>
<feature type="domain" description="Membrane insertase YidC/Oxa/ALB C-terminal" evidence="18">
    <location>
        <begin position="78"/>
        <end position="296"/>
    </location>
</feature>
<keyword evidence="10" id="KW-0143">Chaperone</keyword>
<evidence type="ECO:0000256" key="7">
    <source>
        <dbReference type="ARBA" id="ARBA00022927"/>
    </source>
</evidence>
<evidence type="ECO:0000313" key="19">
    <source>
        <dbReference type="EMBL" id="PZR52154.1"/>
    </source>
</evidence>
<feature type="transmembrane region" description="Helical" evidence="17">
    <location>
        <begin position="77"/>
        <end position="98"/>
    </location>
</feature>
<keyword evidence="4" id="KW-0813">Transport</keyword>
<evidence type="ECO:0000256" key="9">
    <source>
        <dbReference type="ARBA" id="ARBA00023136"/>
    </source>
</evidence>
<feature type="transmembrane region" description="Helical" evidence="17">
    <location>
        <begin position="259"/>
        <end position="282"/>
    </location>
</feature>
<sequence>MWPRTGTRVPSPRLPESPVHIAPLLFPAPSTAPIAADSFVSTVAAPLLPLRQAVAWVLVRCHDLATSTGLDPAGGPAWALAIVGLVVAVRLLLVPLVVRQVRAGHAMSALQPELQRIRRKYQGRTDRASLLAAREEQQQVMRSAGARPLAGCLPALLQAPVLFALYATLSGIPRHESVGALDAVLVRQADAAQIAGAPLSGTLLTVDGGAALAFCVVLVVVMAAAQRLTQRLALRNRPATTPDGPLAESMESAMRSMTWVLPVVLAVTAVHLPVGVVLYWAVSALWSAGQQVLVNRFLPHPGLRDRP</sequence>
<comment type="function">
    <text evidence="11">Required for the insertion and/or proper folding and/or complex formation of integral membrane proteins into the membrane. Involved in integration of membrane proteins that insert both dependently and independently of the Sec translocase complex, as well as at least some lipoproteins. Aids folding of multispanning membrane proteins.</text>
</comment>
<feature type="transmembrane region" description="Helical" evidence="17">
    <location>
        <begin position="208"/>
        <end position="225"/>
    </location>
</feature>